<comment type="caution">
    <text evidence="7">The sequence shown here is derived from an EMBL/GenBank/DDBJ whole genome shotgun (WGS) entry which is preliminary data.</text>
</comment>
<name>A0A645C2S7_9ZZZZ</name>
<dbReference type="GO" id="GO:0015171">
    <property type="term" value="F:amino acid transmembrane transporter activity"/>
    <property type="evidence" value="ECO:0007669"/>
    <property type="project" value="TreeGrafter"/>
</dbReference>
<dbReference type="InterPro" id="IPR001123">
    <property type="entry name" value="LeuE-type"/>
</dbReference>
<feature type="transmembrane region" description="Helical" evidence="6">
    <location>
        <begin position="24"/>
        <end position="50"/>
    </location>
</feature>
<reference evidence="7" key="1">
    <citation type="submission" date="2019-08" db="EMBL/GenBank/DDBJ databases">
        <authorList>
            <person name="Kucharzyk K."/>
            <person name="Murdoch R.W."/>
            <person name="Higgins S."/>
            <person name="Loffler F."/>
        </authorList>
    </citation>
    <scope>NUCLEOTIDE SEQUENCE</scope>
</reference>
<feature type="transmembrane region" description="Helical" evidence="6">
    <location>
        <begin position="139"/>
        <end position="167"/>
    </location>
</feature>
<dbReference type="PANTHER" id="PTHR30086:SF20">
    <property type="entry name" value="ARGININE EXPORTER PROTEIN ARGO-RELATED"/>
    <property type="match status" value="1"/>
</dbReference>
<sequence length="199" mass="21785">MIVSPGANQVLVLQSGILLGPKAAILNVLGVASSMFVHASLSSLGISLLIMKSPYLHTLIKALGAGYIVYLAISSLINSYRLYKTIPADNQVAAAIASPPDVTNLQSFTKGFTTNVLNIQTSFIFLSIFPQYMNEYHGLFIQSLFLTMVFILLLLSWYSLLISLIFKAREYLIQPRMQCGVKAITGLLLLIIGIKMVLK</sequence>
<evidence type="ECO:0000256" key="3">
    <source>
        <dbReference type="ARBA" id="ARBA00022692"/>
    </source>
</evidence>
<evidence type="ECO:0000256" key="2">
    <source>
        <dbReference type="ARBA" id="ARBA00022475"/>
    </source>
</evidence>
<keyword evidence="4 6" id="KW-1133">Transmembrane helix</keyword>
<proteinExistence type="predicted"/>
<dbReference type="AlphaFoldDB" id="A0A645C2S7"/>
<evidence type="ECO:0000256" key="1">
    <source>
        <dbReference type="ARBA" id="ARBA00004651"/>
    </source>
</evidence>
<keyword evidence="3 6" id="KW-0812">Transmembrane</keyword>
<organism evidence="7">
    <name type="scientific">bioreactor metagenome</name>
    <dbReference type="NCBI Taxonomy" id="1076179"/>
    <lineage>
        <taxon>unclassified sequences</taxon>
        <taxon>metagenomes</taxon>
        <taxon>ecological metagenomes</taxon>
    </lineage>
</organism>
<accession>A0A645C2S7</accession>
<keyword evidence="5 6" id="KW-0472">Membrane</keyword>
<evidence type="ECO:0000313" key="7">
    <source>
        <dbReference type="EMBL" id="MPM71835.1"/>
    </source>
</evidence>
<protein>
    <submittedName>
        <fullName evidence="7">Threonine efflux protein</fullName>
    </submittedName>
</protein>
<evidence type="ECO:0000256" key="4">
    <source>
        <dbReference type="ARBA" id="ARBA00022989"/>
    </source>
</evidence>
<feature type="transmembrane region" description="Helical" evidence="6">
    <location>
        <begin position="62"/>
        <end position="80"/>
    </location>
</feature>
<dbReference type="Pfam" id="PF01810">
    <property type="entry name" value="LysE"/>
    <property type="match status" value="1"/>
</dbReference>
<dbReference type="GO" id="GO:0005886">
    <property type="term" value="C:plasma membrane"/>
    <property type="evidence" value="ECO:0007669"/>
    <property type="project" value="UniProtKB-SubCell"/>
</dbReference>
<evidence type="ECO:0000256" key="5">
    <source>
        <dbReference type="ARBA" id="ARBA00023136"/>
    </source>
</evidence>
<evidence type="ECO:0000256" key="6">
    <source>
        <dbReference type="SAM" id="Phobius"/>
    </source>
</evidence>
<comment type="subcellular location">
    <subcellularLocation>
        <location evidence="1">Cell membrane</location>
        <topology evidence="1">Multi-pass membrane protein</topology>
    </subcellularLocation>
</comment>
<feature type="transmembrane region" description="Helical" evidence="6">
    <location>
        <begin position="179"/>
        <end position="198"/>
    </location>
</feature>
<gene>
    <name evidence="7" type="primary">rhtC_4</name>
    <name evidence="7" type="ORF">SDC9_118806</name>
</gene>
<dbReference type="EMBL" id="VSSQ01024361">
    <property type="protein sequence ID" value="MPM71835.1"/>
    <property type="molecule type" value="Genomic_DNA"/>
</dbReference>
<dbReference type="PANTHER" id="PTHR30086">
    <property type="entry name" value="ARGININE EXPORTER PROTEIN ARGO"/>
    <property type="match status" value="1"/>
</dbReference>
<keyword evidence="2" id="KW-1003">Cell membrane</keyword>